<dbReference type="InterPro" id="IPR035109">
    <property type="entry name" value="ASPR"/>
</dbReference>
<keyword evidence="3" id="KW-1185">Reference proteome</keyword>
<keyword evidence="1" id="KW-0812">Transmembrane</keyword>
<evidence type="ECO:0000313" key="2">
    <source>
        <dbReference type="EMBL" id="EYC21937.1"/>
    </source>
</evidence>
<keyword evidence="1" id="KW-1133">Transmembrane helix</keyword>
<sequence>MTERTGASLADVVIYISNAKSLPYLLVAVTLHSDVVCLSCSSGERIQSGRIRIYLFNNIVLFLQIFYVLPMIRASGKSANNTCEASKMLLGPCRKVIKLPLLEEISEKMSDKQLQYDCELEDAALGKLLLDADVADFYLKLFPQANGTTQLQFNEKANGAFVMDIRFIYRTRTETTLTHTEANDFVSKAVQSWSSRLEEMKTNTSNAAKYGCNFAVEKGFRYTLLCLFS</sequence>
<protein>
    <submittedName>
        <fullName evidence="2">Uncharacterized protein</fullName>
    </submittedName>
</protein>
<reference evidence="3" key="1">
    <citation type="journal article" date="2015" name="Nat. Genet.">
        <title>The genome and transcriptome of the zoonotic hookworm Ancylostoma ceylanicum identify infection-specific gene families.</title>
        <authorList>
            <person name="Schwarz E.M."/>
            <person name="Hu Y."/>
            <person name="Antoshechkin I."/>
            <person name="Miller M.M."/>
            <person name="Sternberg P.W."/>
            <person name="Aroian R.V."/>
        </authorList>
    </citation>
    <scope>NUCLEOTIDE SEQUENCE</scope>
    <source>
        <strain evidence="3">HY135</strain>
    </source>
</reference>
<dbReference type="EMBL" id="JARK01001354">
    <property type="protein sequence ID" value="EYC21937.1"/>
    <property type="molecule type" value="Genomic_DNA"/>
</dbReference>
<proteinExistence type="predicted"/>
<dbReference type="AlphaFoldDB" id="A0A016V4J9"/>
<name>A0A016V4J9_9BILA</name>
<gene>
    <name evidence="2" type="primary">Acey_s0018.g3621</name>
    <name evidence="2" type="synonym">ASPR-s0018.g3621</name>
    <name evidence="2" type="ORF">Y032_0018g3621</name>
</gene>
<evidence type="ECO:0000313" key="3">
    <source>
        <dbReference type="Proteomes" id="UP000024635"/>
    </source>
</evidence>
<comment type="caution">
    <text evidence="2">The sequence shown here is derived from an EMBL/GenBank/DDBJ whole genome shotgun (WGS) entry which is preliminary data.</text>
</comment>
<dbReference type="Pfam" id="PF17641">
    <property type="entry name" value="ASPRs"/>
    <property type="match status" value="1"/>
</dbReference>
<dbReference type="Proteomes" id="UP000024635">
    <property type="component" value="Unassembled WGS sequence"/>
</dbReference>
<evidence type="ECO:0000256" key="1">
    <source>
        <dbReference type="SAM" id="Phobius"/>
    </source>
</evidence>
<feature type="transmembrane region" description="Helical" evidence="1">
    <location>
        <begin position="53"/>
        <end position="72"/>
    </location>
</feature>
<accession>A0A016V4J9</accession>
<organism evidence="2 3">
    <name type="scientific">Ancylostoma ceylanicum</name>
    <dbReference type="NCBI Taxonomy" id="53326"/>
    <lineage>
        <taxon>Eukaryota</taxon>
        <taxon>Metazoa</taxon>
        <taxon>Ecdysozoa</taxon>
        <taxon>Nematoda</taxon>
        <taxon>Chromadorea</taxon>
        <taxon>Rhabditida</taxon>
        <taxon>Rhabditina</taxon>
        <taxon>Rhabditomorpha</taxon>
        <taxon>Strongyloidea</taxon>
        <taxon>Ancylostomatidae</taxon>
        <taxon>Ancylostomatinae</taxon>
        <taxon>Ancylostoma</taxon>
    </lineage>
</organism>
<keyword evidence="1" id="KW-0472">Membrane</keyword>